<keyword evidence="12" id="KW-1185">Reference proteome</keyword>
<dbReference type="CDD" id="cd04087">
    <property type="entry name" value="PTPA"/>
    <property type="match status" value="1"/>
</dbReference>
<evidence type="ECO:0000256" key="9">
    <source>
        <dbReference type="SAM" id="MobiDB-lite"/>
    </source>
</evidence>
<dbReference type="Gene3D" id="3.80.10.10">
    <property type="entry name" value="Ribonuclease Inhibitor"/>
    <property type="match status" value="1"/>
</dbReference>
<feature type="region of interest" description="Disordered" evidence="9">
    <location>
        <begin position="301"/>
        <end position="327"/>
    </location>
</feature>
<sequence length="931" mass="106554">MTFQQPRKFILTKDQLEWFQTSETHKKIVTYIETLNEAVVGVKLTDPCEESDGVKAILNVLARVEELCKETPAVSNAASRFGNPAFRTFYDKVHETSPQLHETLPNLPKDSIPEVTVYFDEAWGNRARIDYGSGMELNFLCWMYCLEKLGVVGPEDHKALVIRVFWRYLNVMRALQSTYWIEPAGSHGVWGLDDYHFLPFLWGASQLRGHKYIRPKAIHDPEVVEEYSKHYIYFACIAFINSIKTASLRWHSPMLDDISAVKTWDKVNSGMIKMYLAEVLGKLPVIQHFLFGSLLPYEGPAPPATNDSQQDDPHRGHAHAMADAGGPGQREVGWGDCCGIPVPSAFGAAKEEKDRFRAPGVGLAPNTAKYFPKSDTVIYHTHNGRTPVPHIRVIRLTLVVVLLSQTTIMFSQYSLPSRSYTETKQCLLCGSAQTTRFKYHSNLSGEGEACRLYHEVRDLDVLIEDVIPIQRVYLLRRYNAFSSTTISRIPSEILVEIFDYAIGLSRFGHRHFPVILSGVSSRWRELVHSTPFLWSEISLEFWSKCPKRLNNRINLLRLYLRHSGSAPLFLQVAYDHFATGGNQEPNFDANLIDPAVDKSLIANLHRIRELSLENASTRWLSYTPQITDLQDFRFKGRHGPTPDAPVISFADSHRLSNLSLTDWSAIKFTGSGNFNELTIIALESMEVTVCAYLLAACPNLVEYRCQSPKHPSVSSLFRYEPWKAIVILENLKVFEWEVTNQDELAEVEGAMFRFLHLPSLISLKLLTRQHCQHPSLHIFCKRLTRRLTRLYISFCCIKTRRSMCLFNSIPPECDVRVLTLRAHGFLRFFKHTLMALENTKRFPMLNHLIIDDRNQGNDRWGRHITLDYDFASLIHKLLVQRADRATFILGFYIKISWFTVKWPRDVASALRGLTQSGKFRLTYSGGDEPFQ</sequence>
<feature type="domain" description="F-box" evidence="10">
    <location>
        <begin position="483"/>
        <end position="537"/>
    </location>
</feature>
<evidence type="ECO:0000256" key="7">
    <source>
        <dbReference type="ARBA" id="ARBA00023235"/>
    </source>
</evidence>
<evidence type="ECO:0000256" key="3">
    <source>
        <dbReference type="ARBA" id="ARBA00011019"/>
    </source>
</evidence>
<dbReference type="PANTHER" id="PTHR10012">
    <property type="entry name" value="SERINE/THREONINE-PROTEIN PHOSPHATASE 2A REGULATORY SUBUNIT B"/>
    <property type="match status" value="1"/>
</dbReference>
<comment type="function">
    <text evidence="8">PPIases accelerate the folding of proteins. It catalyzes the cis-trans isomerization of proline imidic peptide bonds in oligopeptides. Acts as a regulatory subunit for PP2A-like phosphatases modulating their activity or substrate specificity, probably by inducing a conformational change in the catalytic subunit, a direct target of the PPIase. Can reactivate inactive phosphatase PP2A-phosphatase methylesterase complexes (PP2Ai) in presence of ATP and Mg(2+) by dissociating the inactive form from the complex.</text>
</comment>
<dbReference type="InterPro" id="IPR043170">
    <property type="entry name" value="PTPA_C_lid"/>
</dbReference>
<comment type="catalytic activity">
    <reaction evidence="1">
        <text>[protein]-peptidylproline (omega=180) = [protein]-peptidylproline (omega=0)</text>
        <dbReference type="Rhea" id="RHEA:16237"/>
        <dbReference type="Rhea" id="RHEA-COMP:10747"/>
        <dbReference type="Rhea" id="RHEA-COMP:10748"/>
        <dbReference type="ChEBI" id="CHEBI:83833"/>
        <dbReference type="ChEBI" id="CHEBI:83834"/>
        <dbReference type="EC" id="5.2.1.8"/>
    </reaction>
</comment>
<evidence type="ECO:0000256" key="8">
    <source>
        <dbReference type="ARBA" id="ARBA00025287"/>
    </source>
</evidence>
<protein>
    <recommendedName>
        <fullName evidence="4">peptidylprolyl isomerase</fullName>
        <ecNumber evidence="4">5.2.1.8</ecNumber>
    </recommendedName>
</protein>
<dbReference type="GO" id="GO:0005737">
    <property type="term" value="C:cytoplasm"/>
    <property type="evidence" value="ECO:0007669"/>
    <property type="project" value="UniProtKB-SubCell"/>
</dbReference>
<organism evidence="11 12">
    <name type="scientific">Leucocoprinus birnbaumii</name>
    <dbReference type="NCBI Taxonomy" id="56174"/>
    <lineage>
        <taxon>Eukaryota</taxon>
        <taxon>Fungi</taxon>
        <taxon>Dikarya</taxon>
        <taxon>Basidiomycota</taxon>
        <taxon>Agaricomycotina</taxon>
        <taxon>Agaricomycetes</taxon>
        <taxon>Agaricomycetidae</taxon>
        <taxon>Agaricales</taxon>
        <taxon>Agaricineae</taxon>
        <taxon>Agaricaceae</taxon>
        <taxon>Leucocoprinus</taxon>
    </lineage>
</organism>
<dbReference type="AlphaFoldDB" id="A0AAD5VW66"/>
<dbReference type="PANTHER" id="PTHR10012:SF5">
    <property type="entry name" value="SERINE_THREONINE-PROTEIN PHOSPHATASE 2A ACTIVATOR 2"/>
    <property type="match status" value="1"/>
</dbReference>
<dbReference type="InterPro" id="IPR037218">
    <property type="entry name" value="PTPA_sf"/>
</dbReference>
<evidence type="ECO:0000259" key="10">
    <source>
        <dbReference type="PROSITE" id="PS50181"/>
    </source>
</evidence>
<evidence type="ECO:0000256" key="6">
    <source>
        <dbReference type="ARBA" id="ARBA00023110"/>
    </source>
</evidence>
<keyword evidence="6" id="KW-0697">Rotamase</keyword>
<dbReference type="PROSITE" id="PS50181">
    <property type="entry name" value="FBOX"/>
    <property type="match status" value="1"/>
</dbReference>
<dbReference type="Pfam" id="PF03095">
    <property type="entry name" value="PTPA"/>
    <property type="match status" value="1"/>
</dbReference>
<dbReference type="InterPro" id="IPR004327">
    <property type="entry name" value="Phstyr_phstse_ac"/>
</dbReference>
<name>A0AAD5VW66_9AGAR</name>
<evidence type="ECO:0000256" key="4">
    <source>
        <dbReference type="ARBA" id="ARBA00013194"/>
    </source>
</evidence>
<dbReference type="GO" id="GO:0003755">
    <property type="term" value="F:peptidyl-prolyl cis-trans isomerase activity"/>
    <property type="evidence" value="ECO:0007669"/>
    <property type="project" value="UniProtKB-KW"/>
</dbReference>
<dbReference type="GO" id="GO:0005634">
    <property type="term" value="C:nucleus"/>
    <property type="evidence" value="ECO:0007669"/>
    <property type="project" value="TreeGrafter"/>
</dbReference>
<keyword evidence="7" id="KW-0413">Isomerase</keyword>
<dbReference type="InterPro" id="IPR032675">
    <property type="entry name" value="LRR_dom_sf"/>
</dbReference>
<evidence type="ECO:0000256" key="5">
    <source>
        <dbReference type="ARBA" id="ARBA00022490"/>
    </source>
</evidence>
<dbReference type="InterPro" id="IPR001810">
    <property type="entry name" value="F-box_dom"/>
</dbReference>
<comment type="caution">
    <text evidence="11">The sequence shown here is derived from an EMBL/GenBank/DDBJ whole genome shotgun (WGS) entry which is preliminary data.</text>
</comment>
<evidence type="ECO:0000256" key="2">
    <source>
        <dbReference type="ARBA" id="ARBA00004496"/>
    </source>
</evidence>
<dbReference type="SUPFAM" id="SSF140984">
    <property type="entry name" value="PTPA-like"/>
    <property type="match status" value="1"/>
</dbReference>
<keyword evidence="5" id="KW-0963">Cytoplasm</keyword>
<accession>A0AAD5VW66</accession>
<dbReference type="SUPFAM" id="SSF81383">
    <property type="entry name" value="F-box domain"/>
    <property type="match status" value="1"/>
</dbReference>
<dbReference type="InterPro" id="IPR036047">
    <property type="entry name" value="F-box-like_dom_sf"/>
</dbReference>
<dbReference type="Proteomes" id="UP001213000">
    <property type="component" value="Unassembled WGS sequence"/>
</dbReference>
<gene>
    <name evidence="11" type="ORF">NP233_g3612</name>
</gene>
<comment type="similarity">
    <text evidence="3">Belongs to the PTPA-type PPIase family.</text>
</comment>
<comment type="subcellular location">
    <subcellularLocation>
        <location evidence="2">Cytoplasm</location>
    </subcellularLocation>
</comment>
<evidence type="ECO:0000256" key="1">
    <source>
        <dbReference type="ARBA" id="ARBA00000971"/>
    </source>
</evidence>
<dbReference type="EMBL" id="JANIEX010000176">
    <property type="protein sequence ID" value="KAJ3571639.1"/>
    <property type="molecule type" value="Genomic_DNA"/>
</dbReference>
<dbReference type="EC" id="5.2.1.8" evidence="4"/>
<dbReference type="GO" id="GO:0000159">
    <property type="term" value="C:protein phosphatase type 2A complex"/>
    <property type="evidence" value="ECO:0007669"/>
    <property type="project" value="TreeGrafter"/>
</dbReference>
<dbReference type="FunFam" id="1.20.120.1150:FF:000002">
    <property type="entry name" value="Serine/threonine-protein phosphatase 2A activator"/>
    <property type="match status" value="1"/>
</dbReference>
<evidence type="ECO:0000313" key="11">
    <source>
        <dbReference type="EMBL" id="KAJ3571639.1"/>
    </source>
</evidence>
<proteinExistence type="inferred from homology"/>
<dbReference type="GO" id="GO:0007052">
    <property type="term" value="P:mitotic spindle organization"/>
    <property type="evidence" value="ECO:0007669"/>
    <property type="project" value="TreeGrafter"/>
</dbReference>
<dbReference type="Gene3D" id="1.20.120.1150">
    <property type="match status" value="1"/>
</dbReference>
<evidence type="ECO:0000313" key="12">
    <source>
        <dbReference type="Proteomes" id="UP001213000"/>
    </source>
</evidence>
<dbReference type="GO" id="GO:0008160">
    <property type="term" value="F:protein tyrosine phosphatase activator activity"/>
    <property type="evidence" value="ECO:0007669"/>
    <property type="project" value="TreeGrafter"/>
</dbReference>
<reference evidence="11" key="1">
    <citation type="submission" date="2022-07" db="EMBL/GenBank/DDBJ databases">
        <title>Genome Sequence of Leucocoprinus birnbaumii.</title>
        <authorList>
            <person name="Buettner E."/>
        </authorList>
    </citation>
    <scope>NUCLEOTIDE SEQUENCE</scope>
    <source>
        <strain evidence="11">VT141</strain>
    </source>
</reference>